<dbReference type="GO" id="GO:0035861">
    <property type="term" value="C:site of double-strand break"/>
    <property type="evidence" value="ECO:0007669"/>
    <property type="project" value="TreeGrafter"/>
</dbReference>
<dbReference type="OrthoDB" id="5825689at2759"/>
<name>A0A811JS27_9BILA</name>
<protein>
    <recommendedName>
        <fullName evidence="1">Mos1 transposase HTH domain-containing protein</fullName>
    </recommendedName>
</protein>
<dbReference type="GO" id="GO:0000014">
    <property type="term" value="F:single-stranded DNA endodeoxyribonuclease activity"/>
    <property type="evidence" value="ECO:0007669"/>
    <property type="project" value="TreeGrafter"/>
</dbReference>
<reference evidence="2" key="1">
    <citation type="submission" date="2020-09" db="EMBL/GenBank/DDBJ databases">
        <authorList>
            <person name="Kikuchi T."/>
        </authorList>
    </citation>
    <scope>NUCLEOTIDE SEQUENCE</scope>
    <source>
        <strain evidence="2">SH1</strain>
    </source>
</reference>
<dbReference type="GO" id="GO:0042800">
    <property type="term" value="F:histone H3K4 methyltransferase activity"/>
    <property type="evidence" value="ECO:0007669"/>
    <property type="project" value="TreeGrafter"/>
</dbReference>
<organism evidence="2 3">
    <name type="scientific">Bursaphelenchus okinawaensis</name>
    <dbReference type="NCBI Taxonomy" id="465554"/>
    <lineage>
        <taxon>Eukaryota</taxon>
        <taxon>Metazoa</taxon>
        <taxon>Ecdysozoa</taxon>
        <taxon>Nematoda</taxon>
        <taxon>Chromadorea</taxon>
        <taxon>Rhabditida</taxon>
        <taxon>Tylenchina</taxon>
        <taxon>Tylenchomorpha</taxon>
        <taxon>Aphelenchoidea</taxon>
        <taxon>Aphelenchoididae</taxon>
        <taxon>Bursaphelenchus</taxon>
    </lineage>
</organism>
<dbReference type="Proteomes" id="UP000783686">
    <property type="component" value="Unassembled WGS sequence"/>
</dbReference>
<evidence type="ECO:0000313" key="3">
    <source>
        <dbReference type="Proteomes" id="UP000614601"/>
    </source>
</evidence>
<dbReference type="GO" id="GO:0031297">
    <property type="term" value="P:replication fork processing"/>
    <property type="evidence" value="ECO:0007669"/>
    <property type="project" value="TreeGrafter"/>
</dbReference>
<feature type="domain" description="Mos1 transposase HTH" evidence="1">
    <location>
        <begin position="3"/>
        <end position="52"/>
    </location>
</feature>
<dbReference type="GO" id="GO:0003690">
    <property type="term" value="F:double-stranded DNA binding"/>
    <property type="evidence" value="ECO:0007669"/>
    <property type="project" value="TreeGrafter"/>
</dbReference>
<evidence type="ECO:0000259" key="1">
    <source>
        <dbReference type="Pfam" id="PF17906"/>
    </source>
</evidence>
<proteinExistence type="predicted"/>
<dbReference type="EMBL" id="CAJFCW020000001">
    <property type="protein sequence ID" value="CAG9080003.1"/>
    <property type="molecule type" value="Genomic_DNA"/>
</dbReference>
<keyword evidence="3" id="KW-1185">Reference proteome</keyword>
<gene>
    <name evidence="2" type="ORF">BOKJ2_LOCUS651</name>
</gene>
<sequence length="94" mass="10649">MNKKQILAILLYEFKKGRTEAETAFNINNVFGADTVTEEVAKTWFDKFRDGDETLDGFNVVKQKEKTGVTVEVYESPLDLEKALANISQQQQSS</sequence>
<dbReference type="GO" id="GO:0046975">
    <property type="term" value="F:histone H3K36 methyltransferase activity"/>
    <property type="evidence" value="ECO:0007669"/>
    <property type="project" value="TreeGrafter"/>
</dbReference>
<dbReference type="Proteomes" id="UP000614601">
    <property type="component" value="Unassembled WGS sequence"/>
</dbReference>
<dbReference type="GO" id="GO:0005634">
    <property type="term" value="C:nucleus"/>
    <property type="evidence" value="ECO:0007669"/>
    <property type="project" value="TreeGrafter"/>
</dbReference>
<dbReference type="Gene3D" id="1.10.10.1450">
    <property type="match status" value="1"/>
</dbReference>
<dbReference type="PANTHER" id="PTHR46060:SF2">
    <property type="entry name" value="HISTONE-LYSINE N-METHYLTRANSFERASE SETMAR"/>
    <property type="match status" value="1"/>
</dbReference>
<dbReference type="AlphaFoldDB" id="A0A811JS27"/>
<dbReference type="EMBL" id="CAJFDH010000001">
    <property type="protein sequence ID" value="CAD5205967.1"/>
    <property type="molecule type" value="Genomic_DNA"/>
</dbReference>
<dbReference type="GO" id="GO:0003697">
    <property type="term" value="F:single-stranded DNA binding"/>
    <property type="evidence" value="ECO:0007669"/>
    <property type="project" value="TreeGrafter"/>
</dbReference>
<dbReference type="Pfam" id="PF17906">
    <property type="entry name" value="HTH_48"/>
    <property type="match status" value="1"/>
</dbReference>
<dbReference type="PANTHER" id="PTHR46060">
    <property type="entry name" value="MARINER MOS1 TRANSPOSASE-LIKE PROTEIN"/>
    <property type="match status" value="1"/>
</dbReference>
<dbReference type="InterPro" id="IPR041426">
    <property type="entry name" value="Mos1_HTH"/>
</dbReference>
<accession>A0A811JS27</accession>
<dbReference type="InterPro" id="IPR052709">
    <property type="entry name" value="Transposase-MT_Hybrid"/>
</dbReference>
<dbReference type="GO" id="GO:0000793">
    <property type="term" value="C:condensed chromosome"/>
    <property type="evidence" value="ECO:0007669"/>
    <property type="project" value="TreeGrafter"/>
</dbReference>
<dbReference type="GO" id="GO:0044547">
    <property type="term" value="F:DNA topoisomerase binding"/>
    <property type="evidence" value="ECO:0007669"/>
    <property type="project" value="TreeGrafter"/>
</dbReference>
<evidence type="ECO:0000313" key="2">
    <source>
        <dbReference type="EMBL" id="CAD5205967.1"/>
    </source>
</evidence>
<dbReference type="GO" id="GO:0015074">
    <property type="term" value="P:DNA integration"/>
    <property type="evidence" value="ECO:0007669"/>
    <property type="project" value="TreeGrafter"/>
</dbReference>
<dbReference type="GO" id="GO:0044774">
    <property type="term" value="P:mitotic DNA integrity checkpoint signaling"/>
    <property type="evidence" value="ECO:0007669"/>
    <property type="project" value="TreeGrafter"/>
</dbReference>
<dbReference type="GO" id="GO:0006303">
    <property type="term" value="P:double-strand break repair via nonhomologous end joining"/>
    <property type="evidence" value="ECO:0007669"/>
    <property type="project" value="TreeGrafter"/>
</dbReference>
<comment type="caution">
    <text evidence="2">The sequence shown here is derived from an EMBL/GenBank/DDBJ whole genome shotgun (WGS) entry which is preliminary data.</text>
</comment>
<dbReference type="GO" id="GO:0000729">
    <property type="term" value="P:DNA double-strand break processing"/>
    <property type="evidence" value="ECO:0007669"/>
    <property type="project" value="TreeGrafter"/>
</dbReference>